<feature type="transmembrane region" description="Helical" evidence="7">
    <location>
        <begin position="93"/>
        <end position="118"/>
    </location>
</feature>
<dbReference type="Gene3D" id="1.10.3720.10">
    <property type="entry name" value="MetI-like"/>
    <property type="match status" value="1"/>
</dbReference>
<dbReference type="CDD" id="cd06261">
    <property type="entry name" value="TM_PBP2"/>
    <property type="match status" value="1"/>
</dbReference>
<keyword evidence="4 7" id="KW-0812">Transmembrane</keyword>
<feature type="transmembrane region" description="Helical" evidence="7">
    <location>
        <begin position="130"/>
        <end position="151"/>
    </location>
</feature>
<reference evidence="9 10" key="1">
    <citation type="submission" date="2020-10" db="EMBL/GenBank/DDBJ databases">
        <title>Connecting structure to function with the recovery of over 1000 high-quality activated sludge metagenome-assembled genomes encoding full-length rRNA genes using long-read sequencing.</title>
        <authorList>
            <person name="Singleton C.M."/>
            <person name="Petriglieri F."/>
            <person name="Kristensen J.M."/>
            <person name="Kirkegaard R.H."/>
            <person name="Michaelsen T.Y."/>
            <person name="Andersen M.H."/>
            <person name="Karst S.M."/>
            <person name="Dueholm M.S."/>
            <person name="Nielsen P.H."/>
            <person name="Albertsen M."/>
        </authorList>
    </citation>
    <scope>NUCLEOTIDE SEQUENCE [LARGE SCALE GENOMIC DNA]</scope>
    <source>
        <strain evidence="9">Lyne_18-Q3-R50-59_MAXAC.006</strain>
    </source>
</reference>
<evidence type="ECO:0000256" key="6">
    <source>
        <dbReference type="ARBA" id="ARBA00023136"/>
    </source>
</evidence>
<feature type="transmembrane region" description="Helical" evidence="7">
    <location>
        <begin position="214"/>
        <end position="237"/>
    </location>
</feature>
<evidence type="ECO:0000256" key="2">
    <source>
        <dbReference type="ARBA" id="ARBA00022448"/>
    </source>
</evidence>
<keyword evidence="2 7" id="KW-0813">Transport</keyword>
<evidence type="ECO:0000313" key="9">
    <source>
        <dbReference type="EMBL" id="MBK9295788.1"/>
    </source>
</evidence>
<dbReference type="PANTHER" id="PTHR30193:SF37">
    <property type="entry name" value="INNER MEMBRANE ABC TRANSPORTER PERMEASE PROTEIN YCJO"/>
    <property type="match status" value="1"/>
</dbReference>
<dbReference type="Pfam" id="PF00528">
    <property type="entry name" value="BPD_transp_1"/>
    <property type="match status" value="1"/>
</dbReference>
<evidence type="ECO:0000313" key="10">
    <source>
        <dbReference type="Proteomes" id="UP000727993"/>
    </source>
</evidence>
<comment type="caution">
    <text evidence="9">The sequence shown here is derived from an EMBL/GenBank/DDBJ whole genome shotgun (WGS) entry which is preliminary data.</text>
</comment>
<comment type="similarity">
    <text evidence="7">Belongs to the binding-protein-dependent transport system permease family.</text>
</comment>
<evidence type="ECO:0000256" key="5">
    <source>
        <dbReference type="ARBA" id="ARBA00022989"/>
    </source>
</evidence>
<evidence type="ECO:0000256" key="3">
    <source>
        <dbReference type="ARBA" id="ARBA00022475"/>
    </source>
</evidence>
<feature type="transmembrane region" description="Helical" evidence="7">
    <location>
        <begin position="34"/>
        <end position="54"/>
    </location>
</feature>
<dbReference type="SUPFAM" id="SSF161098">
    <property type="entry name" value="MetI-like"/>
    <property type="match status" value="1"/>
</dbReference>
<protein>
    <submittedName>
        <fullName evidence="9">Sugar ABC transporter permease</fullName>
    </submittedName>
</protein>
<keyword evidence="3" id="KW-1003">Cell membrane</keyword>
<dbReference type="GO" id="GO:0005886">
    <property type="term" value="C:plasma membrane"/>
    <property type="evidence" value="ECO:0007669"/>
    <property type="project" value="UniProtKB-SubCell"/>
</dbReference>
<name>A0A936N8W8_9ACTN</name>
<keyword evidence="6 7" id="KW-0472">Membrane</keyword>
<keyword evidence="5 7" id="KW-1133">Transmembrane helix</keyword>
<feature type="transmembrane region" description="Helical" evidence="7">
    <location>
        <begin position="278"/>
        <end position="298"/>
    </location>
</feature>
<dbReference type="Proteomes" id="UP000727993">
    <property type="component" value="Unassembled WGS sequence"/>
</dbReference>
<organism evidence="9 10">
    <name type="scientific">Candidatus Neomicrothrix subdominans</name>
    <dbReference type="NCBI Taxonomy" id="2954438"/>
    <lineage>
        <taxon>Bacteria</taxon>
        <taxon>Bacillati</taxon>
        <taxon>Actinomycetota</taxon>
        <taxon>Acidimicrobiia</taxon>
        <taxon>Acidimicrobiales</taxon>
        <taxon>Microthrixaceae</taxon>
        <taxon>Candidatus Neomicrothrix</taxon>
    </lineage>
</organism>
<comment type="subcellular location">
    <subcellularLocation>
        <location evidence="1 7">Cell membrane</location>
        <topology evidence="1 7">Multi-pass membrane protein</topology>
    </subcellularLocation>
</comment>
<feature type="transmembrane region" description="Helical" evidence="7">
    <location>
        <begin position="171"/>
        <end position="193"/>
    </location>
</feature>
<evidence type="ECO:0000256" key="1">
    <source>
        <dbReference type="ARBA" id="ARBA00004651"/>
    </source>
</evidence>
<dbReference type="PROSITE" id="PS50928">
    <property type="entry name" value="ABC_TM1"/>
    <property type="match status" value="1"/>
</dbReference>
<dbReference type="AlphaFoldDB" id="A0A936N8W8"/>
<dbReference type="PANTHER" id="PTHR30193">
    <property type="entry name" value="ABC TRANSPORTER PERMEASE PROTEIN"/>
    <property type="match status" value="1"/>
</dbReference>
<dbReference type="InterPro" id="IPR051393">
    <property type="entry name" value="ABC_transporter_permease"/>
</dbReference>
<dbReference type="GO" id="GO:0055085">
    <property type="term" value="P:transmembrane transport"/>
    <property type="evidence" value="ECO:0007669"/>
    <property type="project" value="InterPro"/>
</dbReference>
<dbReference type="InterPro" id="IPR000515">
    <property type="entry name" value="MetI-like"/>
</dbReference>
<feature type="domain" description="ABC transmembrane type-1" evidence="8">
    <location>
        <begin position="93"/>
        <end position="296"/>
    </location>
</feature>
<dbReference type="EMBL" id="JADJZA010000001">
    <property type="protein sequence ID" value="MBK9295788.1"/>
    <property type="molecule type" value="Genomic_DNA"/>
</dbReference>
<evidence type="ECO:0000259" key="8">
    <source>
        <dbReference type="PROSITE" id="PS50928"/>
    </source>
</evidence>
<evidence type="ECO:0000256" key="4">
    <source>
        <dbReference type="ARBA" id="ARBA00022692"/>
    </source>
</evidence>
<gene>
    <name evidence="9" type="ORF">IPN02_02715</name>
</gene>
<sequence length="305" mass="32580">MGVLPDAPGTKDDTAPEGVKRSGLFGHSLRETGLAAAFLAPSLVIFGLFFYFPFARLVSWGFYDSRQRGSFYERVGFSHYVDVLTSSEFLDGLWISVQFVLLTVPAGLIFGTLLAVAAHRRLKGMKIYQTIFSSTIATSVAVAAVLFFGLINPAVGVFKVDWLSNPGTALPALALVAVWKNLGLSFVIVLAGLQAVPDELTEAAMIDGYGAIGRFFKVTLPALTPVLTFLVVALTIFGMQEFALPDIITGGGPEGSTSTLVYTIAQKLDPTNITDGSVMAVGLFGITLIIGLGQFILLERGMNRD</sequence>
<accession>A0A936N8W8</accession>
<dbReference type="InterPro" id="IPR035906">
    <property type="entry name" value="MetI-like_sf"/>
</dbReference>
<proteinExistence type="inferred from homology"/>
<evidence type="ECO:0000256" key="7">
    <source>
        <dbReference type="RuleBase" id="RU363032"/>
    </source>
</evidence>